<comment type="caution">
    <text evidence="2">The sequence shown here is derived from an EMBL/GenBank/DDBJ whole genome shotgun (WGS) entry which is preliminary data.</text>
</comment>
<name>A0A2M9CIW3_9MICO</name>
<dbReference type="InterPro" id="IPR029063">
    <property type="entry name" value="SAM-dependent_MTases_sf"/>
</dbReference>
<reference evidence="2 3" key="1">
    <citation type="submission" date="2017-11" db="EMBL/GenBank/DDBJ databases">
        <title>Genomic Encyclopedia of Archaeal and Bacterial Type Strains, Phase II (KMG-II): From Individual Species to Whole Genera.</title>
        <authorList>
            <person name="Goeker M."/>
        </authorList>
    </citation>
    <scope>NUCLEOTIDE SEQUENCE [LARGE SCALE GENOMIC DNA]</scope>
    <source>
        <strain evidence="2 3">DSM 27393</strain>
    </source>
</reference>
<dbReference type="OrthoDB" id="4571118at2"/>
<organism evidence="2 3">
    <name type="scientific">Diaminobutyricimonas aerilata</name>
    <dbReference type="NCBI Taxonomy" id="1162967"/>
    <lineage>
        <taxon>Bacteria</taxon>
        <taxon>Bacillati</taxon>
        <taxon>Actinomycetota</taxon>
        <taxon>Actinomycetes</taxon>
        <taxon>Micrococcales</taxon>
        <taxon>Microbacteriaceae</taxon>
        <taxon>Diaminobutyricimonas</taxon>
    </lineage>
</organism>
<gene>
    <name evidence="2" type="ORF">CLV46_1375</name>
</gene>
<dbReference type="GO" id="GO:0008168">
    <property type="term" value="F:methyltransferase activity"/>
    <property type="evidence" value="ECO:0007669"/>
    <property type="project" value="UniProtKB-KW"/>
</dbReference>
<dbReference type="RefSeq" id="WP_100364081.1">
    <property type="nucleotide sequence ID" value="NZ_PGFF01000001.1"/>
</dbReference>
<proteinExistence type="predicted"/>
<dbReference type="EMBL" id="PGFF01000001">
    <property type="protein sequence ID" value="PJJ71822.1"/>
    <property type="molecule type" value="Genomic_DNA"/>
</dbReference>
<keyword evidence="3" id="KW-1185">Reference proteome</keyword>
<dbReference type="AlphaFoldDB" id="A0A2M9CIW3"/>
<evidence type="ECO:0000259" key="1">
    <source>
        <dbReference type="Pfam" id="PF13649"/>
    </source>
</evidence>
<accession>A0A2M9CIW3</accession>
<dbReference type="PANTHER" id="PTHR42912">
    <property type="entry name" value="METHYLTRANSFERASE"/>
    <property type="match status" value="1"/>
</dbReference>
<keyword evidence="2" id="KW-0489">Methyltransferase</keyword>
<keyword evidence="2" id="KW-0808">Transferase</keyword>
<protein>
    <submittedName>
        <fullName evidence="2">Methyltransferase family protein</fullName>
    </submittedName>
</protein>
<dbReference type="Proteomes" id="UP000228758">
    <property type="component" value="Unassembled WGS sequence"/>
</dbReference>
<feature type="domain" description="Methyltransferase" evidence="1">
    <location>
        <begin position="23"/>
        <end position="116"/>
    </location>
</feature>
<dbReference type="InterPro" id="IPR050508">
    <property type="entry name" value="Methyltransf_Superfamily"/>
</dbReference>
<dbReference type="PANTHER" id="PTHR42912:SF45">
    <property type="entry name" value="23S RRNA (GUANINE(745)-N(1))-METHYLTRANSFERASE"/>
    <property type="match status" value="1"/>
</dbReference>
<dbReference type="Gene3D" id="3.40.50.150">
    <property type="entry name" value="Vaccinia Virus protein VP39"/>
    <property type="match status" value="1"/>
</dbReference>
<dbReference type="SUPFAM" id="SSF53335">
    <property type="entry name" value="S-adenosyl-L-methionine-dependent methyltransferases"/>
    <property type="match status" value="1"/>
</dbReference>
<dbReference type="CDD" id="cd02440">
    <property type="entry name" value="AdoMet_MTases"/>
    <property type="match status" value="1"/>
</dbReference>
<dbReference type="InterPro" id="IPR041698">
    <property type="entry name" value="Methyltransf_25"/>
</dbReference>
<dbReference type="Pfam" id="PF13649">
    <property type="entry name" value="Methyltransf_25"/>
    <property type="match status" value="1"/>
</dbReference>
<dbReference type="GO" id="GO:0032259">
    <property type="term" value="P:methylation"/>
    <property type="evidence" value="ECO:0007669"/>
    <property type="project" value="UniProtKB-KW"/>
</dbReference>
<evidence type="ECO:0000313" key="2">
    <source>
        <dbReference type="EMBL" id="PJJ71822.1"/>
    </source>
</evidence>
<evidence type="ECO:0000313" key="3">
    <source>
        <dbReference type="Proteomes" id="UP000228758"/>
    </source>
</evidence>
<sequence length="165" mass="17350">MTDTEARQRWVVDHLDLRGTERVLEFGCGPGVAAALAAGRLARGSLLAVDRSPVAVARARARIGDVPHATIEQTALADLSTPEPFDVAFGVDVNVFWTGTAHAECDALARLLRPGGRLALCFSLGPTGADRIVPRVRAALAGHPFTEPTVSEGPGLLAVDAVRRP</sequence>